<dbReference type="Proteomes" id="UP000298493">
    <property type="component" value="Unassembled WGS sequence"/>
</dbReference>
<name>A0A4Z1P4H9_9PEZI</name>
<keyword evidence="3" id="KW-1185">Reference proteome</keyword>
<evidence type="ECO:0000313" key="2">
    <source>
        <dbReference type="EMBL" id="TID15120.1"/>
    </source>
</evidence>
<feature type="compositionally biased region" description="Low complexity" evidence="1">
    <location>
        <begin position="694"/>
        <end position="715"/>
    </location>
</feature>
<feature type="compositionally biased region" description="Polar residues" evidence="1">
    <location>
        <begin position="722"/>
        <end position="742"/>
    </location>
</feature>
<reference evidence="2 3" key="1">
    <citation type="submission" date="2019-04" db="EMBL/GenBank/DDBJ databases">
        <title>High contiguity whole genome sequence and gene annotation resource for two Venturia nashicola isolates.</title>
        <authorList>
            <person name="Prokchorchik M."/>
            <person name="Won K."/>
            <person name="Lee Y."/>
            <person name="Choi E.D."/>
            <person name="Segonzac C."/>
            <person name="Sohn K.H."/>
        </authorList>
    </citation>
    <scope>NUCLEOTIDE SEQUENCE [LARGE SCALE GENOMIC DNA]</scope>
    <source>
        <strain evidence="2 3">PRI2</strain>
    </source>
</reference>
<protein>
    <submittedName>
        <fullName evidence="2">Uncharacterized protein</fullName>
    </submittedName>
</protein>
<feature type="region of interest" description="Disordered" evidence="1">
    <location>
        <begin position="206"/>
        <end position="319"/>
    </location>
</feature>
<feature type="compositionally biased region" description="Polar residues" evidence="1">
    <location>
        <begin position="293"/>
        <end position="311"/>
    </location>
</feature>
<feature type="compositionally biased region" description="Basic residues" evidence="1">
    <location>
        <begin position="471"/>
        <end position="485"/>
    </location>
</feature>
<evidence type="ECO:0000313" key="3">
    <source>
        <dbReference type="Proteomes" id="UP000298493"/>
    </source>
</evidence>
<feature type="compositionally biased region" description="Low complexity" evidence="1">
    <location>
        <begin position="206"/>
        <end position="217"/>
    </location>
</feature>
<gene>
    <name evidence="2" type="ORF">E6O75_ATG08373</name>
</gene>
<feature type="compositionally biased region" description="Basic residues" evidence="1">
    <location>
        <begin position="602"/>
        <end position="611"/>
    </location>
</feature>
<feature type="compositionally biased region" description="Polar residues" evidence="1">
    <location>
        <begin position="23"/>
        <end position="32"/>
    </location>
</feature>
<feature type="compositionally biased region" description="Low complexity" evidence="1">
    <location>
        <begin position="240"/>
        <end position="257"/>
    </location>
</feature>
<evidence type="ECO:0000256" key="1">
    <source>
        <dbReference type="SAM" id="MobiDB-lite"/>
    </source>
</evidence>
<feature type="compositionally biased region" description="Polar residues" evidence="1">
    <location>
        <begin position="581"/>
        <end position="591"/>
    </location>
</feature>
<organism evidence="2 3">
    <name type="scientific">Venturia nashicola</name>
    <dbReference type="NCBI Taxonomy" id="86259"/>
    <lineage>
        <taxon>Eukaryota</taxon>
        <taxon>Fungi</taxon>
        <taxon>Dikarya</taxon>
        <taxon>Ascomycota</taxon>
        <taxon>Pezizomycotina</taxon>
        <taxon>Dothideomycetes</taxon>
        <taxon>Pleosporomycetidae</taxon>
        <taxon>Venturiales</taxon>
        <taxon>Venturiaceae</taxon>
        <taxon>Venturia</taxon>
    </lineage>
</organism>
<feature type="compositionally biased region" description="Polar residues" evidence="1">
    <location>
        <begin position="258"/>
        <end position="280"/>
    </location>
</feature>
<feature type="region of interest" description="Disordered" evidence="1">
    <location>
        <begin position="1"/>
        <end position="32"/>
    </location>
</feature>
<dbReference type="STRING" id="86259.A0A4Z1P4H9"/>
<dbReference type="EMBL" id="SNSC02000021">
    <property type="protein sequence ID" value="TID15120.1"/>
    <property type="molecule type" value="Genomic_DNA"/>
</dbReference>
<feature type="compositionally biased region" description="Basic and acidic residues" evidence="1">
    <location>
        <begin position="427"/>
        <end position="437"/>
    </location>
</feature>
<feature type="compositionally biased region" description="Polar residues" evidence="1">
    <location>
        <begin position="1"/>
        <end position="11"/>
    </location>
</feature>
<dbReference type="AlphaFoldDB" id="A0A4Z1P4H9"/>
<feature type="compositionally biased region" description="Low complexity" evidence="1">
    <location>
        <begin position="446"/>
        <end position="470"/>
    </location>
</feature>
<feature type="compositionally biased region" description="Low complexity" evidence="1">
    <location>
        <begin position="814"/>
        <end position="828"/>
    </location>
</feature>
<feature type="region of interest" description="Disordered" evidence="1">
    <location>
        <begin position="502"/>
        <end position="521"/>
    </location>
</feature>
<proteinExistence type="predicted"/>
<feature type="region of interest" description="Disordered" evidence="1">
    <location>
        <begin position="47"/>
        <end position="133"/>
    </location>
</feature>
<accession>A0A4Z1P4H9</accession>
<feature type="compositionally biased region" description="Polar residues" evidence="1">
    <location>
        <begin position="785"/>
        <end position="802"/>
    </location>
</feature>
<feature type="compositionally biased region" description="Low complexity" evidence="1">
    <location>
        <begin position="123"/>
        <end position="133"/>
    </location>
</feature>
<feature type="compositionally biased region" description="Polar residues" evidence="1">
    <location>
        <begin position="47"/>
        <end position="74"/>
    </location>
</feature>
<comment type="caution">
    <text evidence="2">The sequence shown here is derived from an EMBL/GenBank/DDBJ whole genome shotgun (WGS) entry which is preliminary data.</text>
</comment>
<feature type="region of interest" description="Disordered" evidence="1">
    <location>
        <begin position="427"/>
        <end position="493"/>
    </location>
</feature>
<feature type="region of interest" description="Disordered" evidence="1">
    <location>
        <begin position="869"/>
        <end position="889"/>
    </location>
</feature>
<feature type="region of interest" description="Disordered" evidence="1">
    <location>
        <begin position="581"/>
        <end position="838"/>
    </location>
</feature>
<sequence>MGRNSKFSWPSSARRAHPGNDPSYEQQQFSQSVSKADWILGTSGLAISSPASSKTSRLNQSRSCPNPRTTQAPVSSAGEYSELYHFDSSPGEKNTMPPSRYAKIRRQASSDVPEIQHYGDSGAGSQSSVTSSSHNWALKDYKSSSTLKSFYDPDKLPLPISQQTSESAIRDMALRKGKPIVVGKRVSTGGRDELLEDAARKYCASAADSESTATTITKRPPRLDMSRLFGRSNTTLNVTSPSSSIMESPSAMSYSSEHFNQQSPHFGQHATNSIASSMKSPMSPHPANPVKSPASSNSSNGMRSPMMNSGSKLRKVRPSTSSLKMAYQNRFLSISERSAVKQNIYRPPQGAKNWFDGLLEEEDEFDEELETEASTTTTGVLSLSYCDLELDTQVEKEYPNATDHFSPPVEDHFNLHDPTGFIIDRGQAQRESRREMDYISSRPSTLKSAKTSASPLSLALPQSSVSTMSRRSSRTSRTSRTRHSSRNRESILANSDLGDTSVLSLSSSDGESEDGDSIDSRLPKFRNSILVSDIDSIVIAEAQAFRISGNRPAKTTEEAVQRRRESVASNVSILSISTAAETSSIHSSITGPTYLAVPSRKDRPRRSRHTRQPSLIPEDLENNKPTPPSSSLSSPSSSRSSIPGNAESVKSEPRKMMAVTEEEEALLEMMRSKRAAMVKDSVSDQNRAVKKPVSSPASSTSRSTRANRPTSTSSSILDSFPISRSQRSSLMAANLGSNSQPDLLNAVNASAGPTAKTNTRTRVDSSQQQSSVSAQTRPTLDTGVQPDSSHQQEAESTQSQPTLGVRARTDSSLRQRSGSSQSRAMQQSKRTSTTSSINSRLENSYSAFPPHLSLASFDINLSPIRASMDARSPSPEPFSIPTTPQTRRGSADVLIRPTPSQRNSLASFGHLVYAMEHTLYSDAGGEIDDVTSFNKDTQRQSRPRRASSKKVGMLRDSGDEDEEELTICTGTATKSPIAAVTRKSVSQQPRYRLEKREKAYNKPQATVHATSAAQAENLGYMWERESDNFGLSFVRNARLEKVGSASTRCSVSEDVLAAWGSLGGWRDVIT</sequence>
<feature type="region of interest" description="Disordered" evidence="1">
    <location>
        <begin position="925"/>
        <end position="963"/>
    </location>
</feature>
<feature type="compositionally biased region" description="Low complexity" evidence="1">
    <location>
        <begin position="765"/>
        <end position="775"/>
    </location>
</feature>
<feature type="compositionally biased region" description="Polar residues" evidence="1">
    <location>
        <begin position="829"/>
        <end position="838"/>
    </location>
</feature>
<feature type="compositionally biased region" description="Low complexity" evidence="1">
    <location>
        <begin position="629"/>
        <end position="643"/>
    </location>
</feature>